<evidence type="ECO:0000256" key="1">
    <source>
        <dbReference type="SAM" id="SignalP"/>
    </source>
</evidence>
<dbReference type="InterPro" id="IPR021903">
    <property type="entry name" value="DUF3515"/>
</dbReference>
<gene>
    <name evidence="2" type="ORF">RI138_15030</name>
</gene>
<protein>
    <submittedName>
        <fullName evidence="2">DUF3515 family protein</fullName>
    </submittedName>
</protein>
<proteinExistence type="predicted"/>
<evidence type="ECO:0000313" key="2">
    <source>
        <dbReference type="EMBL" id="WNF28038.1"/>
    </source>
</evidence>
<dbReference type="PROSITE" id="PS51257">
    <property type="entry name" value="PROKAR_LIPOPROTEIN"/>
    <property type="match status" value="1"/>
</dbReference>
<dbReference type="EMBL" id="CP134500">
    <property type="protein sequence ID" value="WNF28038.1"/>
    <property type="molecule type" value="Genomic_DNA"/>
</dbReference>
<evidence type="ECO:0000313" key="3">
    <source>
        <dbReference type="Proteomes" id="UP001303236"/>
    </source>
</evidence>
<dbReference type="Pfam" id="PF12028">
    <property type="entry name" value="DUF3515"/>
    <property type="match status" value="1"/>
</dbReference>
<organism evidence="2 3">
    <name type="scientific">Streptomyces durocortorensis</name>
    <dbReference type="NCBI Taxonomy" id="2811104"/>
    <lineage>
        <taxon>Bacteria</taxon>
        <taxon>Bacillati</taxon>
        <taxon>Actinomycetota</taxon>
        <taxon>Actinomycetes</taxon>
        <taxon>Kitasatosporales</taxon>
        <taxon>Streptomycetaceae</taxon>
        <taxon>Streptomyces</taxon>
    </lineage>
</organism>
<name>A0ABY9VW67_9ACTN</name>
<accession>A0ABY9VW67</accession>
<keyword evidence="1" id="KW-0732">Signal</keyword>
<feature type="signal peptide" evidence="1">
    <location>
        <begin position="1"/>
        <end position="23"/>
    </location>
</feature>
<sequence length="169" mass="16982">MTKLLRGTLCVTAALTACTALLAGCGLGGGDRGYNLVKPPFSGSPACTALTDRLPEELGGHRLEKPGVDGAAAWGDGDIILYCGMPEPAAAGDCRTVGGVDWVGQKPADDGTAEMFATWGRDTTVQVRFAGKDAGTPAVLQSLAPVVKQIKEAEAGTAGEASTGCGTAS</sequence>
<keyword evidence="3" id="KW-1185">Reference proteome</keyword>
<dbReference type="Proteomes" id="UP001303236">
    <property type="component" value="Chromosome"/>
</dbReference>
<feature type="chain" id="PRO_5045505776" evidence="1">
    <location>
        <begin position="24"/>
        <end position="169"/>
    </location>
</feature>
<reference evidence="2 3" key="1">
    <citation type="submission" date="2023-09" db="EMBL/GenBank/DDBJ databases">
        <title>Genome completion map analysis of the actinomycetes C11-1.</title>
        <authorList>
            <person name="Qin P."/>
            <person name="Guan P."/>
        </authorList>
    </citation>
    <scope>NUCLEOTIDE SEQUENCE [LARGE SCALE GENOMIC DNA]</scope>
    <source>
        <strain evidence="2 3">C11-1</strain>
    </source>
</reference>